<evidence type="ECO:0000256" key="4">
    <source>
        <dbReference type="ARBA" id="ARBA00022692"/>
    </source>
</evidence>
<evidence type="ECO:0000256" key="1">
    <source>
        <dbReference type="ARBA" id="ARBA00004162"/>
    </source>
</evidence>
<keyword evidence="7" id="KW-0653">Protein transport</keyword>
<proteinExistence type="inferred from homology"/>
<keyword evidence="7" id="KW-0813">Transport</keyword>
<evidence type="ECO:0000256" key="2">
    <source>
        <dbReference type="ARBA" id="ARBA00005811"/>
    </source>
</evidence>
<dbReference type="GO" id="GO:0022857">
    <property type="term" value="F:transmembrane transporter activity"/>
    <property type="evidence" value="ECO:0007669"/>
    <property type="project" value="InterPro"/>
</dbReference>
<evidence type="ECO:0000256" key="6">
    <source>
        <dbReference type="ARBA" id="ARBA00023136"/>
    </source>
</evidence>
<keyword evidence="6 8" id="KW-0472">Membrane</keyword>
<sequence>MDRFNPKHHKNPHAHVIHQPGRRLMKGVPLRFVWNKVSGHGARSPNAGLNLVSFIDFLVVTVIFLLMSFSASGEIAVDKNVKLPKAENVDDVIDAPMVAVNGNQILVDGALAGSTRAIEELGRLQKIDELFNLLKNKRELWKQVQPNKPFPGVCILQVDQNVPALVVKSVFQTAAFAGYPNVSFMVGKLPKSQ</sequence>
<dbReference type="EMBL" id="CP012673">
    <property type="protein sequence ID" value="AUX42012.1"/>
    <property type="molecule type" value="Genomic_DNA"/>
</dbReference>
<comment type="similarity">
    <text evidence="2 7">Belongs to the ExbD/TolR family.</text>
</comment>
<evidence type="ECO:0000256" key="7">
    <source>
        <dbReference type="RuleBase" id="RU003879"/>
    </source>
</evidence>
<name>A0A2L0ERX9_SORCE</name>
<keyword evidence="5 8" id="KW-1133">Transmembrane helix</keyword>
<evidence type="ECO:0008006" key="11">
    <source>
        <dbReference type="Google" id="ProtNLM"/>
    </source>
</evidence>
<keyword evidence="4 7" id="KW-0812">Transmembrane</keyword>
<dbReference type="RefSeq" id="WP_104980891.1">
    <property type="nucleotide sequence ID" value="NZ_CP012673.1"/>
</dbReference>
<protein>
    <recommendedName>
        <fullName evidence="11">Adventurous gliding motility protein AglS</fullName>
    </recommendedName>
</protein>
<evidence type="ECO:0000313" key="10">
    <source>
        <dbReference type="Proteomes" id="UP000238348"/>
    </source>
</evidence>
<evidence type="ECO:0000313" key="9">
    <source>
        <dbReference type="EMBL" id="AUX42012.1"/>
    </source>
</evidence>
<accession>A0A2L0ERX9</accession>
<dbReference type="OrthoDB" id="5507249at2"/>
<dbReference type="GO" id="GO:0015031">
    <property type="term" value="P:protein transport"/>
    <property type="evidence" value="ECO:0007669"/>
    <property type="project" value="UniProtKB-KW"/>
</dbReference>
<organism evidence="9 10">
    <name type="scientific">Sorangium cellulosum</name>
    <name type="common">Polyangium cellulosum</name>
    <dbReference type="NCBI Taxonomy" id="56"/>
    <lineage>
        <taxon>Bacteria</taxon>
        <taxon>Pseudomonadati</taxon>
        <taxon>Myxococcota</taxon>
        <taxon>Polyangia</taxon>
        <taxon>Polyangiales</taxon>
        <taxon>Polyangiaceae</taxon>
        <taxon>Sorangium</taxon>
    </lineage>
</organism>
<comment type="subcellular location">
    <subcellularLocation>
        <location evidence="1">Cell membrane</location>
        <topology evidence="1">Single-pass membrane protein</topology>
    </subcellularLocation>
    <subcellularLocation>
        <location evidence="7">Cell membrane</location>
        <topology evidence="7">Single-pass type II membrane protein</topology>
    </subcellularLocation>
</comment>
<dbReference type="Pfam" id="PF02472">
    <property type="entry name" value="ExbD"/>
    <property type="match status" value="1"/>
</dbReference>
<dbReference type="InterPro" id="IPR003400">
    <property type="entry name" value="ExbD"/>
</dbReference>
<gene>
    <name evidence="9" type="ORF">SOCE26_034370</name>
</gene>
<dbReference type="GO" id="GO:0005886">
    <property type="term" value="C:plasma membrane"/>
    <property type="evidence" value="ECO:0007669"/>
    <property type="project" value="UniProtKB-SubCell"/>
</dbReference>
<dbReference type="Proteomes" id="UP000238348">
    <property type="component" value="Chromosome"/>
</dbReference>
<reference evidence="9 10" key="1">
    <citation type="submission" date="2015-09" db="EMBL/GenBank/DDBJ databases">
        <title>Sorangium comparison.</title>
        <authorList>
            <person name="Zaburannyi N."/>
            <person name="Bunk B."/>
            <person name="Overmann J."/>
            <person name="Mueller R."/>
        </authorList>
    </citation>
    <scope>NUCLEOTIDE SEQUENCE [LARGE SCALE GENOMIC DNA]</scope>
    <source>
        <strain evidence="9 10">So ce26</strain>
    </source>
</reference>
<evidence type="ECO:0000256" key="8">
    <source>
        <dbReference type="SAM" id="Phobius"/>
    </source>
</evidence>
<evidence type="ECO:0000256" key="3">
    <source>
        <dbReference type="ARBA" id="ARBA00022475"/>
    </source>
</evidence>
<feature type="transmembrane region" description="Helical" evidence="8">
    <location>
        <begin position="47"/>
        <end position="69"/>
    </location>
</feature>
<dbReference type="AlphaFoldDB" id="A0A2L0ERX9"/>
<keyword evidence="3" id="KW-1003">Cell membrane</keyword>
<evidence type="ECO:0000256" key="5">
    <source>
        <dbReference type="ARBA" id="ARBA00022989"/>
    </source>
</evidence>